<sequence length="200" mass="22126">MPDPKLKIVHNSGSRGGCRKGAGRKSVLGEAMVVKRVPASLIPTIDTLIENLKLQQFPDSWSESRVPELAIPLALERIPAGFPSPAESYVADYLDFNTYLVQNPMATIAVRSGGDSMIDVGISKDDILIIDRSVTAKHMDIVMADIGNEYTIKRLCILPDGSVELRPENRSGIYTPIKFRDQEQLRIVGVLLHVIKDFRN</sequence>
<proteinExistence type="predicted"/>
<dbReference type="Gene3D" id="2.10.109.10">
    <property type="entry name" value="Umud Fragment, subunit A"/>
    <property type="match status" value="1"/>
</dbReference>
<dbReference type="InterPro" id="IPR050077">
    <property type="entry name" value="LexA_repressor"/>
</dbReference>
<dbReference type="SUPFAM" id="SSF51306">
    <property type="entry name" value="LexA/Signal peptidase"/>
    <property type="match status" value="1"/>
</dbReference>
<feature type="domain" description="Peptidase S24/S26A/S26B/S26C" evidence="1">
    <location>
        <begin position="74"/>
        <end position="191"/>
    </location>
</feature>
<evidence type="ECO:0000313" key="3">
    <source>
        <dbReference type="Proteomes" id="UP000007472"/>
    </source>
</evidence>
<organism evidence="2 3">
    <name type="scientific">Taylorella equigenitalis (strain MCE9)</name>
    <dbReference type="NCBI Taxonomy" id="937774"/>
    <lineage>
        <taxon>Bacteria</taxon>
        <taxon>Pseudomonadati</taxon>
        <taxon>Pseudomonadota</taxon>
        <taxon>Betaproteobacteria</taxon>
        <taxon>Burkholderiales</taxon>
        <taxon>Alcaligenaceae</taxon>
        <taxon>Taylorella</taxon>
    </lineage>
</organism>
<dbReference type="PANTHER" id="PTHR33516">
    <property type="entry name" value="LEXA REPRESSOR"/>
    <property type="match status" value="1"/>
</dbReference>
<reference evidence="2 3" key="1">
    <citation type="journal article" date="2011" name="J. Bacteriol.">
        <title>Genome sequence of Taylorella equigenitalis MCE9, the causative agent of contagious equine metritis.</title>
        <authorList>
            <person name="Hebert L."/>
            <person name="Moumen B."/>
            <person name="Duquesne F."/>
            <person name="Breuil M.F."/>
            <person name="Laugier C."/>
            <person name="Batto J.M."/>
            <person name="Renault P."/>
            <person name="Petry S."/>
        </authorList>
    </citation>
    <scope>NUCLEOTIDE SEQUENCE [LARGE SCALE GENOMIC DNA]</scope>
    <source>
        <strain evidence="2 3">MCE9</strain>
    </source>
</reference>
<evidence type="ECO:0000259" key="1">
    <source>
        <dbReference type="Pfam" id="PF00717"/>
    </source>
</evidence>
<dbReference type="CDD" id="cd06529">
    <property type="entry name" value="S24_LexA-like"/>
    <property type="match status" value="1"/>
</dbReference>
<protein>
    <submittedName>
        <fullName evidence="2">Error-prone repair protein UmuD</fullName>
    </submittedName>
</protein>
<dbReference type="EMBL" id="CP002456">
    <property type="protein sequence ID" value="ADU91003.1"/>
    <property type="molecule type" value="Genomic_DNA"/>
</dbReference>
<dbReference type="Proteomes" id="UP000007472">
    <property type="component" value="Chromosome"/>
</dbReference>
<dbReference type="Pfam" id="PF00717">
    <property type="entry name" value="Peptidase_S24"/>
    <property type="match status" value="1"/>
</dbReference>
<dbReference type="InterPro" id="IPR036286">
    <property type="entry name" value="LexA/Signal_pep-like_sf"/>
</dbReference>
<gene>
    <name evidence="2" type="ordered locus">TEQUI_0047</name>
</gene>
<accession>A0A654KF07</accession>
<dbReference type="InterPro" id="IPR039418">
    <property type="entry name" value="LexA-like"/>
</dbReference>
<dbReference type="PANTHER" id="PTHR33516:SF2">
    <property type="entry name" value="LEXA REPRESSOR-RELATED"/>
    <property type="match status" value="1"/>
</dbReference>
<evidence type="ECO:0000313" key="2">
    <source>
        <dbReference type="EMBL" id="ADU91003.1"/>
    </source>
</evidence>
<dbReference type="InterPro" id="IPR015927">
    <property type="entry name" value="Peptidase_S24_S26A/B/C"/>
</dbReference>
<dbReference type="NCBIfam" id="NF007621">
    <property type="entry name" value="PRK10276.1"/>
    <property type="match status" value="1"/>
</dbReference>
<dbReference type="KEGG" id="teq:TEQUI_0047"/>
<name>A0A654KF07_TAYEM</name>
<dbReference type="AlphaFoldDB" id="A0A654KF07"/>